<dbReference type="AlphaFoldDB" id="A0AA38ZF45"/>
<keyword evidence="2" id="KW-1185">Reference proteome</keyword>
<evidence type="ECO:0000313" key="1">
    <source>
        <dbReference type="EMBL" id="KAJ9687298.1"/>
    </source>
</evidence>
<dbReference type="EMBL" id="JARBHA010000012">
    <property type="protein sequence ID" value="KAJ9687298.1"/>
    <property type="molecule type" value="Genomic_DNA"/>
</dbReference>
<sequence length="146" mass="15972">MVPIRAATEMAQTPDTEGGEILLPETSLNVRREENNDAGTSGLMSLKCTVSNSTSCPRFIFNSEYQHQVSVELGNQKPGVISLLQKLLHAEFLMKLAGESSKEKTGNTVDLEKSESENLHHLKGVLSTWCENSVLVDPIKSCILSI</sequence>
<accession>A0AA38ZF45</accession>
<organism evidence="1 2">
    <name type="scientific">Vitis rotundifolia</name>
    <name type="common">Muscadine grape</name>
    <dbReference type="NCBI Taxonomy" id="103349"/>
    <lineage>
        <taxon>Eukaryota</taxon>
        <taxon>Viridiplantae</taxon>
        <taxon>Streptophyta</taxon>
        <taxon>Embryophyta</taxon>
        <taxon>Tracheophyta</taxon>
        <taxon>Spermatophyta</taxon>
        <taxon>Magnoliopsida</taxon>
        <taxon>eudicotyledons</taxon>
        <taxon>Gunneridae</taxon>
        <taxon>Pentapetalae</taxon>
        <taxon>rosids</taxon>
        <taxon>Vitales</taxon>
        <taxon>Vitaceae</taxon>
        <taxon>Viteae</taxon>
        <taxon>Vitis</taxon>
    </lineage>
</organism>
<proteinExistence type="predicted"/>
<name>A0AA38ZF45_VITRO</name>
<gene>
    <name evidence="1" type="ORF">PVL29_015973</name>
</gene>
<reference evidence="1 2" key="1">
    <citation type="journal article" date="2023" name="BMC Biotechnol.">
        <title>Vitis rotundifolia cv Carlos genome sequencing.</title>
        <authorList>
            <person name="Huff M."/>
            <person name="Hulse-Kemp A."/>
            <person name="Scheffler B."/>
            <person name="Youngblood R."/>
            <person name="Simpson S."/>
            <person name="Babiker E."/>
            <person name="Staton M."/>
        </authorList>
    </citation>
    <scope>NUCLEOTIDE SEQUENCE [LARGE SCALE GENOMIC DNA]</scope>
    <source>
        <tissue evidence="1">Leaf</tissue>
    </source>
</reference>
<protein>
    <submittedName>
        <fullName evidence="1">Uncharacterized protein</fullName>
    </submittedName>
</protein>
<dbReference type="Proteomes" id="UP001168098">
    <property type="component" value="Unassembled WGS sequence"/>
</dbReference>
<comment type="caution">
    <text evidence="1">The sequence shown here is derived from an EMBL/GenBank/DDBJ whole genome shotgun (WGS) entry which is preliminary data.</text>
</comment>
<evidence type="ECO:0000313" key="2">
    <source>
        <dbReference type="Proteomes" id="UP001168098"/>
    </source>
</evidence>